<feature type="region of interest" description="Disordered" evidence="1">
    <location>
        <begin position="87"/>
        <end position="156"/>
    </location>
</feature>
<gene>
    <name evidence="3" type="ORF">BES08_12100</name>
</gene>
<feature type="compositionally biased region" description="Low complexity" evidence="1">
    <location>
        <begin position="112"/>
        <end position="125"/>
    </location>
</feature>
<dbReference type="Gene3D" id="3.30.750.140">
    <property type="match status" value="1"/>
</dbReference>
<sequence length="466" mass="46140">MPVPVTTFFPTLAAPGTPVPSVGHAETGAFLAALESVGASAGAKIDEAAQAGEGPPVAEQALPLSGRIAPQVAAVTVATQQVPAEPVVTPAPPAATETPVAPAEPVPPRAGTEAPAIPATASTPVATPPLPIASSPADPTSETAVDTSKAQAPATTPAEVMVVAAEPGLADPETLAPVTLAEATQAEEAAQPEAAIDAARPAKRKTTATASPAPSSASASASASAPAPGTPVIAAMAPAPTTPADPAPTTAAPQPEGPRPAAPVAHAAPQAAEDTATPVSEARVSAPLFTQTLDAATTRHPAALPYDTARPAAAEASVTVREGRLGADVGVAIARALDGGPDGLRDALLIRLDPREMGRIDVRMGFDEDGTLRAVVSADQPAALDLLRRESTHLDRALSDAGVRADAQSLRFDTSANGGGGFGNGTGQHRPSTRPQGAAAEFTGAQEEAAPILRSLRGSGNLDLMA</sequence>
<feature type="region of interest" description="Disordered" evidence="1">
    <location>
        <begin position="410"/>
        <end position="446"/>
    </location>
</feature>
<dbReference type="RefSeq" id="WP_069708439.1">
    <property type="nucleotide sequence ID" value="NZ_CP017075.1"/>
</dbReference>
<accession>A0A1D8A5K6</accession>
<feature type="domain" description="Flagellar hook-length control protein-like C-terminal" evidence="2">
    <location>
        <begin position="349"/>
        <end position="413"/>
    </location>
</feature>
<dbReference type="CDD" id="cd17470">
    <property type="entry name" value="T3SS_Flik_C"/>
    <property type="match status" value="1"/>
</dbReference>
<feature type="compositionally biased region" description="Low complexity" evidence="1">
    <location>
        <begin position="87"/>
        <end position="101"/>
    </location>
</feature>
<feature type="compositionally biased region" description="Low complexity" evidence="1">
    <location>
        <begin position="207"/>
        <end position="239"/>
    </location>
</feature>
<name>A0A1D8A5K6_9SPHN</name>
<dbReference type="OrthoDB" id="7203912at2"/>
<organism evidence="3 4">
    <name type="scientific">Novosphingobium resinovorum</name>
    <dbReference type="NCBI Taxonomy" id="158500"/>
    <lineage>
        <taxon>Bacteria</taxon>
        <taxon>Pseudomonadati</taxon>
        <taxon>Pseudomonadota</taxon>
        <taxon>Alphaproteobacteria</taxon>
        <taxon>Sphingomonadales</taxon>
        <taxon>Sphingomonadaceae</taxon>
        <taxon>Novosphingobium</taxon>
    </lineage>
</organism>
<feature type="region of interest" description="Disordered" evidence="1">
    <location>
        <begin position="184"/>
        <end position="279"/>
    </location>
</feature>
<dbReference type="InterPro" id="IPR021136">
    <property type="entry name" value="Flagellar_hook_control-like_C"/>
</dbReference>
<feature type="compositionally biased region" description="Low complexity" evidence="1">
    <location>
        <begin position="262"/>
        <end position="272"/>
    </location>
</feature>
<evidence type="ECO:0000313" key="4">
    <source>
        <dbReference type="Proteomes" id="UP000094626"/>
    </source>
</evidence>
<keyword evidence="4" id="KW-1185">Reference proteome</keyword>
<protein>
    <recommendedName>
        <fullName evidence="2">Flagellar hook-length control protein-like C-terminal domain-containing protein</fullName>
    </recommendedName>
</protein>
<feature type="compositionally biased region" description="Polar residues" evidence="1">
    <location>
        <begin position="137"/>
        <end position="154"/>
    </location>
</feature>
<evidence type="ECO:0000313" key="3">
    <source>
        <dbReference type="EMBL" id="AOR77407.1"/>
    </source>
</evidence>
<feature type="compositionally biased region" description="Low complexity" evidence="1">
    <location>
        <begin position="184"/>
        <end position="199"/>
    </location>
</feature>
<dbReference type="AlphaFoldDB" id="A0A1D8A5K6"/>
<dbReference type="EMBL" id="CP017075">
    <property type="protein sequence ID" value="AOR77407.1"/>
    <property type="molecule type" value="Genomic_DNA"/>
</dbReference>
<feature type="compositionally biased region" description="Gly residues" evidence="1">
    <location>
        <begin position="417"/>
        <end position="426"/>
    </location>
</feature>
<dbReference type="InterPro" id="IPR038610">
    <property type="entry name" value="FliK-like_C_sf"/>
</dbReference>
<reference evidence="4" key="1">
    <citation type="journal article" date="2017" name="J. Biotechnol.">
        <title>Complete genome sequence of Novosphingobium resinovorum SA1, a versatile xenobiotic-degrading bacterium capable of utilizing sulfanilic acid.</title>
        <authorList>
            <person name="Hegedus B."/>
            <person name="Kos P.B."/>
            <person name="Balint B."/>
            <person name="Maroti G."/>
            <person name="Gan H.M."/>
            <person name="Perei K."/>
            <person name="Rakhely G."/>
        </authorList>
    </citation>
    <scope>NUCLEOTIDE SEQUENCE [LARGE SCALE GENOMIC DNA]</scope>
    <source>
        <strain evidence="4">SA1</strain>
    </source>
</reference>
<dbReference type="Proteomes" id="UP000094626">
    <property type="component" value="Chromosome"/>
</dbReference>
<evidence type="ECO:0000256" key="1">
    <source>
        <dbReference type="SAM" id="MobiDB-lite"/>
    </source>
</evidence>
<dbReference type="Pfam" id="PF02120">
    <property type="entry name" value="Flg_hook"/>
    <property type="match status" value="1"/>
</dbReference>
<evidence type="ECO:0000259" key="2">
    <source>
        <dbReference type="Pfam" id="PF02120"/>
    </source>
</evidence>
<proteinExistence type="predicted"/>
<dbReference type="KEGG" id="nre:BES08_12100"/>